<dbReference type="Proteomes" id="UP001370758">
    <property type="component" value="Unassembled WGS sequence"/>
</dbReference>
<dbReference type="EMBL" id="JAVHJL010000013">
    <property type="protein sequence ID" value="KAK6495126.1"/>
    <property type="molecule type" value="Genomic_DNA"/>
</dbReference>
<gene>
    <name evidence="1" type="ORF">TWF481_003154</name>
</gene>
<sequence length="219" mass="24854">MNFVQPSSNRSRNVWVHTGRGTKATIFKLDWSRIHWQTSIRRPSHLLAWGQGGLFHVHLPDVRPEIFTRVKAWLDWAEGATLCDSPRFLLALYIAAGRFGVKSLQDDILDTMSSEEYICAPMNDMFPHAFKLLDTACTNNYKGGCRELTELSLIVGLAQAIGSIAAPWQLDIILGHWYSFCPDFHIAILRSLNSRVLPIFLFKLGCSYPRLYGAYTHVV</sequence>
<keyword evidence="2" id="KW-1185">Reference proteome</keyword>
<comment type="caution">
    <text evidence="1">The sequence shown here is derived from an EMBL/GenBank/DDBJ whole genome shotgun (WGS) entry which is preliminary data.</text>
</comment>
<name>A0AAV9VS03_9PEZI</name>
<evidence type="ECO:0000313" key="1">
    <source>
        <dbReference type="EMBL" id="KAK6495126.1"/>
    </source>
</evidence>
<accession>A0AAV9VS03</accession>
<proteinExistence type="predicted"/>
<organism evidence="1 2">
    <name type="scientific">Arthrobotrys musiformis</name>
    <dbReference type="NCBI Taxonomy" id="47236"/>
    <lineage>
        <taxon>Eukaryota</taxon>
        <taxon>Fungi</taxon>
        <taxon>Dikarya</taxon>
        <taxon>Ascomycota</taxon>
        <taxon>Pezizomycotina</taxon>
        <taxon>Orbiliomycetes</taxon>
        <taxon>Orbiliales</taxon>
        <taxon>Orbiliaceae</taxon>
        <taxon>Arthrobotrys</taxon>
    </lineage>
</organism>
<dbReference type="AlphaFoldDB" id="A0AAV9VS03"/>
<reference evidence="1 2" key="1">
    <citation type="submission" date="2023-08" db="EMBL/GenBank/DDBJ databases">
        <authorList>
            <person name="Palmer J.M."/>
        </authorList>
    </citation>
    <scope>NUCLEOTIDE SEQUENCE [LARGE SCALE GENOMIC DNA]</scope>
    <source>
        <strain evidence="1 2">TWF481</strain>
    </source>
</reference>
<protein>
    <submittedName>
        <fullName evidence="1">Uncharacterized protein</fullName>
    </submittedName>
</protein>
<evidence type="ECO:0000313" key="2">
    <source>
        <dbReference type="Proteomes" id="UP001370758"/>
    </source>
</evidence>